<proteinExistence type="predicted"/>
<organism evidence="1 2">
    <name type="scientific">Streptomyces globisporus</name>
    <dbReference type="NCBI Taxonomy" id="1908"/>
    <lineage>
        <taxon>Bacteria</taxon>
        <taxon>Bacillati</taxon>
        <taxon>Actinomycetota</taxon>
        <taxon>Actinomycetes</taxon>
        <taxon>Kitasatosporales</taxon>
        <taxon>Streptomycetaceae</taxon>
        <taxon>Streptomyces</taxon>
    </lineage>
</organism>
<evidence type="ECO:0000313" key="1">
    <source>
        <dbReference type="EMBL" id="CAH9418181.1"/>
    </source>
</evidence>
<sequence>AEAALRALTEPLGIDRLVVDPVLTAPAVTTGPVYAADAPARAL</sequence>
<comment type="caution">
    <text evidence="1">The sequence shown here is derived from an EMBL/GenBank/DDBJ whole genome shotgun (WGS) entry which is preliminary data.</text>
</comment>
<accession>A0ABN8V8L7</accession>
<evidence type="ECO:0000313" key="2">
    <source>
        <dbReference type="Proteomes" id="UP001154015"/>
    </source>
</evidence>
<protein>
    <submittedName>
        <fullName evidence="1">Uncharacterized protein</fullName>
    </submittedName>
</protein>
<dbReference type="Proteomes" id="UP001154015">
    <property type="component" value="Unassembled WGS sequence"/>
</dbReference>
<reference evidence="1" key="1">
    <citation type="submission" date="2022-03" db="EMBL/GenBank/DDBJ databases">
        <authorList>
            <person name="Leyn A S."/>
        </authorList>
    </citation>
    <scope>NUCLEOTIDE SEQUENCE</scope>
    <source>
        <strain evidence="1">Streptomyces globisporus 4-3</strain>
    </source>
</reference>
<name>A0ABN8V8L7_STRGL</name>
<gene>
    <name evidence="1" type="ORF">SGL43_05230</name>
</gene>
<feature type="non-terminal residue" evidence="1">
    <location>
        <position position="1"/>
    </location>
</feature>
<keyword evidence="2" id="KW-1185">Reference proteome</keyword>
<dbReference type="EMBL" id="CAKXYP010000017">
    <property type="protein sequence ID" value="CAH9418181.1"/>
    <property type="molecule type" value="Genomic_DNA"/>
</dbReference>